<name>A0AAV1QZJ2_9ROSI</name>
<organism evidence="1 2">
    <name type="scientific">Dovyalis caffra</name>
    <dbReference type="NCBI Taxonomy" id="77055"/>
    <lineage>
        <taxon>Eukaryota</taxon>
        <taxon>Viridiplantae</taxon>
        <taxon>Streptophyta</taxon>
        <taxon>Embryophyta</taxon>
        <taxon>Tracheophyta</taxon>
        <taxon>Spermatophyta</taxon>
        <taxon>Magnoliopsida</taxon>
        <taxon>eudicotyledons</taxon>
        <taxon>Gunneridae</taxon>
        <taxon>Pentapetalae</taxon>
        <taxon>rosids</taxon>
        <taxon>fabids</taxon>
        <taxon>Malpighiales</taxon>
        <taxon>Salicaceae</taxon>
        <taxon>Flacourtieae</taxon>
        <taxon>Dovyalis</taxon>
    </lineage>
</organism>
<dbReference type="AlphaFoldDB" id="A0AAV1QZJ2"/>
<proteinExistence type="predicted"/>
<dbReference type="EMBL" id="CAWUPB010000851">
    <property type="protein sequence ID" value="CAK7326881.1"/>
    <property type="molecule type" value="Genomic_DNA"/>
</dbReference>
<protein>
    <submittedName>
        <fullName evidence="1">Uncharacterized protein</fullName>
    </submittedName>
</protein>
<gene>
    <name evidence="1" type="ORF">DCAF_LOCUS4587</name>
</gene>
<sequence length="116" mass="13114">SCGLEREVGRRGGTRGKGRVLDRLAWRGATDERGSNRRGREGFGQILERERKSLGPHVWRVESVSKDLLEVCMCRLSKEVAPVAILEHNSVNKNSDSKIHGLSWPKWKQLTGHNNE</sequence>
<reference evidence="1 2" key="1">
    <citation type="submission" date="2024-01" db="EMBL/GenBank/DDBJ databases">
        <authorList>
            <person name="Waweru B."/>
        </authorList>
    </citation>
    <scope>NUCLEOTIDE SEQUENCE [LARGE SCALE GENOMIC DNA]</scope>
</reference>
<accession>A0AAV1QZJ2</accession>
<evidence type="ECO:0000313" key="1">
    <source>
        <dbReference type="EMBL" id="CAK7326881.1"/>
    </source>
</evidence>
<comment type="caution">
    <text evidence="1">The sequence shown here is derived from an EMBL/GenBank/DDBJ whole genome shotgun (WGS) entry which is preliminary data.</text>
</comment>
<dbReference type="Proteomes" id="UP001314170">
    <property type="component" value="Unassembled WGS sequence"/>
</dbReference>
<feature type="non-terminal residue" evidence="1">
    <location>
        <position position="1"/>
    </location>
</feature>
<keyword evidence="2" id="KW-1185">Reference proteome</keyword>
<evidence type="ECO:0000313" key="2">
    <source>
        <dbReference type="Proteomes" id="UP001314170"/>
    </source>
</evidence>